<accession>A0A8T0H9V5</accession>
<gene>
    <name evidence="1" type="ORF">KC19_7G020600</name>
</gene>
<keyword evidence="2" id="KW-1185">Reference proteome</keyword>
<organism evidence="1 2">
    <name type="scientific">Ceratodon purpureus</name>
    <name type="common">Fire moss</name>
    <name type="synonym">Dicranum purpureum</name>
    <dbReference type="NCBI Taxonomy" id="3225"/>
    <lineage>
        <taxon>Eukaryota</taxon>
        <taxon>Viridiplantae</taxon>
        <taxon>Streptophyta</taxon>
        <taxon>Embryophyta</taxon>
        <taxon>Bryophyta</taxon>
        <taxon>Bryophytina</taxon>
        <taxon>Bryopsida</taxon>
        <taxon>Dicranidae</taxon>
        <taxon>Pseudoditrichales</taxon>
        <taxon>Ditrichaceae</taxon>
        <taxon>Ceratodon</taxon>
    </lineage>
</organism>
<dbReference type="AlphaFoldDB" id="A0A8T0H9V5"/>
<dbReference type="Proteomes" id="UP000822688">
    <property type="component" value="Chromosome 7"/>
</dbReference>
<comment type="caution">
    <text evidence="1">The sequence shown here is derived from an EMBL/GenBank/DDBJ whole genome shotgun (WGS) entry which is preliminary data.</text>
</comment>
<sequence length="114" mass="12684">MWCGFISSLLPFPYLEPPSVTYNSFSSSENARPLGRVKPSATASTMPDPGAIRYIWFCTRGFDLCPFSLPYVVSVNQTEPSRLTTTSLGLLKGTPNQLSATIVVFSLLRSRRWM</sequence>
<evidence type="ECO:0000313" key="1">
    <source>
        <dbReference type="EMBL" id="KAG0565882.1"/>
    </source>
</evidence>
<evidence type="ECO:0000313" key="2">
    <source>
        <dbReference type="Proteomes" id="UP000822688"/>
    </source>
</evidence>
<name>A0A8T0H9V5_CERPU</name>
<protein>
    <submittedName>
        <fullName evidence="1">Uncharacterized protein</fullName>
    </submittedName>
</protein>
<dbReference type="EMBL" id="CM026428">
    <property type="protein sequence ID" value="KAG0565882.1"/>
    <property type="molecule type" value="Genomic_DNA"/>
</dbReference>
<reference evidence="1" key="1">
    <citation type="submission" date="2020-06" db="EMBL/GenBank/DDBJ databases">
        <title>WGS assembly of Ceratodon purpureus strain R40.</title>
        <authorList>
            <person name="Carey S.B."/>
            <person name="Jenkins J."/>
            <person name="Shu S."/>
            <person name="Lovell J.T."/>
            <person name="Sreedasyam A."/>
            <person name="Maumus F."/>
            <person name="Tiley G.P."/>
            <person name="Fernandez-Pozo N."/>
            <person name="Barry K."/>
            <person name="Chen C."/>
            <person name="Wang M."/>
            <person name="Lipzen A."/>
            <person name="Daum C."/>
            <person name="Saski C.A."/>
            <person name="Payton A.C."/>
            <person name="Mcbreen J.C."/>
            <person name="Conrad R.E."/>
            <person name="Kollar L.M."/>
            <person name="Olsson S."/>
            <person name="Huttunen S."/>
            <person name="Landis J.B."/>
            <person name="Wickett N.J."/>
            <person name="Johnson M.G."/>
            <person name="Rensing S.A."/>
            <person name="Grimwood J."/>
            <person name="Schmutz J."/>
            <person name="Mcdaniel S.F."/>
        </authorList>
    </citation>
    <scope>NUCLEOTIDE SEQUENCE</scope>
    <source>
        <strain evidence="1">R40</strain>
    </source>
</reference>
<proteinExistence type="predicted"/>